<dbReference type="PANTHER" id="PTHR31159">
    <property type="entry name" value="COMM DOMAIN-CONTAINING PROTEIN 3"/>
    <property type="match status" value="1"/>
</dbReference>
<accession>A0AAW1N656</accession>
<comment type="caution">
    <text evidence="4">The sequence shown here is derived from an EMBL/GenBank/DDBJ whole genome shotgun (WGS) entry which is preliminary data.</text>
</comment>
<keyword evidence="5" id="KW-1185">Reference proteome</keyword>
<dbReference type="Pfam" id="PF07258">
    <property type="entry name" value="COMM_domain"/>
    <property type="match status" value="1"/>
</dbReference>
<protein>
    <recommendedName>
        <fullName evidence="1">COMM domain-containing protein 3</fullName>
    </recommendedName>
</protein>
<evidence type="ECO:0000313" key="5">
    <source>
        <dbReference type="Proteomes" id="UP001458880"/>
    </source>
</evidence>
<dbReference type="PROSITE" id="PS51269">
    <property type="entry name" value="COMM"/>
    <property type="match status" value="1"/>
</dbReference>
<dbReference type="InterPro" id="IPR037355">
    <property type="entry name" value="COMMD3"/>
</dbReference>
<comment type="similarity">
    <text evidence="2">Belongs to the COMM domain-containing protein 3 family.</text>
</comment>
<dbReference type="GO" id="GO:0006814">
    <property type="term" value="P:sodium ion transport"/>
    <property type="evidence" value="ECO:0007669"/>
    <property type="project" value="InterPro"/>
</dbReference>
<feature type="domain" description="COMM" evidence="3">
    <location>
        <begin position="126"/>
        <end position="199"/>
    </location>
</feature>
<organism evidence="4 5">
    <name type="scientific">Popillia japonica</name>
    <name type="common">Japanese beetle</name>
    <dbReference type="NCBI Taxonomy" id="7064"/>
    <lineage>
        <taxon>Eukaryota</taxon>
        <taxon>Metazoa</taxon>
        <taxon>Ecdysozoa</taxon>
        <taxon>Arthropoda</taxon>
        <taxon>Hexapoda</taxon>
        <taxon>Insecta</taxon>
        <taxon>Pterygota</taxon>
        <taxon>Neoptera</taxon>
        <taxon>Endopterygota</taxon>
        <taxon>Coleoptera</taxon>
        <taxon>Polyphaga</taxon>
        <taxon>Scarabaeiformia</taxon>
        <taxon>Scarabaeidae</taxon>
        <taxon>Rutelinae</taxon>
        <taxon>Popillia</taxon>
    </lineage>
</organism>
<dbReference type="AlphaFoldDB" id="A0AAW1N656"/>
<dbReference type="EMBL" id="JASPKY010000009">
    <property type="protein sequence ID" value="KAK9753933.1"/>
    <property type="molecule type" value="Genomic_DNA"/>
</dbReference>
<reference evidence="4 5" key="1">
    <citation type="journal article" date="2024" name="BMC Genomics">
        <title>De novo assembly and annotation of Popillia japonica's genome with initial clues to its potential as an invasive pest.</title>
        <authorList>
            <person name="Cucini C."/>
            <person name="Boschi S."/>
            <person name="Funari R."/>
            <person name="Cardaioli E."/>
            <person name="Iannotti N."/>
            <person name="Marturano G."/>
            <person name="Paoli F."/>
            <person name="Bruttini M."/>
            <person name="Carapelli A."/>
            <person name="Frati F."/>
            <person name="Nardi F."/>
        </authorList>
    </citation>
    <scope>NUCLEOTIDE SEQUENCE [LARGE SCALE GENOMIC DNA]</scope>
    <source>
        <strain evidence="4">DMR45628</strain>
    </source>
</reference>
<name>A0AAW1N656_POPJA</name>
<evidence type="ECO:0000313" key="4">
    <source>
        <dbReference type="EMBL" id="KAK9753933.1"/>
    </source>
</evidence>
<evidence type="ECO:0000256" key="1">
    <source>
        <dbReference type="ARBA" id="ARBA00016548"/>
    </source>
</evidence>
<sequence length="202" mass="23270">MNLNEDLKISLIKSNNSTIISDQTYRTLLECSFNELIREQIGSGIQSIQHTKPDLIKELHASYLRAITEFARNNLTKDNVRQILNSDCNFSTDRANLFSELYEKHKTRLQIVLVNIGTHLPHIVPHIVDVKWDTDYIVKTSGIDEVGGPIFRITLFVENFNDMKQENEIDKINFSCTSQELQDLVYRLKEAARHCQKIAVGH</sequence>
<dbReference type="Pfam" id="PF21672">
    <property type="entry name" value="COMM_HN"/>
    <property type="match status" value="1"/>
</dbReference>
<dbReference type="Proteomes" id="UP001458880">
    <property type="component" value="Unassembled WGS sequence"/>
</dbReference>
<dbReference type="InterPro" id="IPR017920">
    <property type="entry name" value="COMM"/>
</dbReference>
<evidence type="ECO:0000256" key="2">
    <source>
        <dbReference type="ARBA" id="ARBA00093469"/>
    </source>
</evidence>
<evidence type="ECO:0000259" key="3">
    <source>
        <dbReference type="PROSITE" id="PS51269"/>
    </source>
</evidence>
<gene>
    <name evidence="4" type="ORF">QE152_g1505</name>
</gene>
<dbReference type="PANTHER" id="PTHR31159:SF1">
    <property type="entry name" value="COMM DOMAIN-CONTAINING PROTEIN 3"/>
    <property type="match status" value="1"/>
</dbReference>
<proteinExistence type="inferred from homology"/>